<evidence type="ECO:0000313" key="2">
    <source>
        <dbReference type="EMBL" id="KFB36591.1"/>
    </source>
</evidence>
<dbReference type="EnsemblMetazoa" id="ASIC003787-RA">
    <property type="protein sequence ID" value="ASIC003787-PA"/>
    <property type="gene ID" value="ASIC003787"/>
</dbReference>
<dbReference type="VEuPathDB" id="VectorBase:ASIC003787"/>
<gene>
    <name evidence="2" type="ORF">ZHAS_00003787</name>
</gene>
<dbReference type="EMBL" id="ATLV01012361">
    <property type="status" value="NOT_ANNOTATED_CDS"/>
    <property type="molecule type" value="Genomic_DNA"/>
</dbReference>
<feature type="compositionally biased region" description="Basic and acidic residues" evidence="1">
    <location>
        <begin position="55"/>
        <end position="64"/>
    </location>
</feature>
<dbReference type="EMBL" id="KE524785">
    <property type="protein sequence ID" value="KFB36591.1"/>
    <property type="molecule type" value="Genomic_DNA"/>
</dbReference>
<keyword evidence="4" id="KW-1185">Reference proteome</keyword>
<dbReference type="AlphaFoldDB" id="A0A084VF47"/>
<proteinExistence type="predicted"/>
<accession>A0A084VF47</accession>
<dbReference type="VEuPathDB" id="VectorBase:ASIS019556"/>
<sequence length="122" mass="13452">MRVYRVGGYLVSDFTDVSIRKQTGYYLRRILVFLTAYGGRPRPSSAIGDTSYLMDRADGSDDANRVPTDPAQKPTDNDDDDTAIRAKPESNAPKNAHTEPEQRSSNNNAGSESSAHNIDRSE</sequence>
<evidence type="ECO:0000313" key="4">
    <source>
        <dbReference type="Proteomes" id="UP000030765"/>
    </source>
</evidence>
<protein>
    <submittedName>
        <fullName evidence="2 3">RING finger protein 214</fullName>
    </submittedName>
</protein>
<feature type="region of interest" description="Disordered" evidence="1">
    <location>
        <begin position="38"/>
        <end position="122"/>
    </location>
</feature>
<evidence type="ECO:0000256" key="1">
    <source>
        <dbReference type="SAM" id="MobiDB-lite"/>
    </source>
</evidence>
<reference evidence="3" key="2">
    <citation type="submission" date="2020-05" db="UniProtKB">
        <authorList>
            <consortium name="EnsemblMetazoa"/>
        </authorList>
    </citation>
    <scope>IDENTIFICATION</scope>
</reference>
<organism evidence="2">
    <name type="scientific">Anopheles sinensis</name>
    <name type="common">Mosquito</name>
    <dbReference type="NCBI Taxonomy" id="74873"/>
    <lineage>
        <taxon>Eukaryota</taxon>
        <taxon>Metazoa</taxon>
        <taxon>Ecdysozoa</taxon>
        <taxon>Arthropoda</taxon>
        <taxon>Hexapoda</taxon>
        <taxon>Insecta</taxon>
        <taxon>Pterygota</taxon>
        <taxon>Neoptera</taxon>
        <taxon>Endopterygota</taxon>
        <taxon>Diptera</taxon>
        <taxon>Nematocera</taxon>
        <taxon>Culicoidea</taxon>
        <taxon>Culicidae</taxon>
        <taxon>Anophelinae</taxon>
        <taxon>Anopheles</taxon>
    </lineage>
</organism>
<dbReference type="Proteomes" id="UP000030765">
    <property type="component" value="Unassembled WGS sequence"/>
</dbReference>
<reference evidence="2 4" key="1">
    <citation type="journal article" date="2014" name="BMC Genomics">
        <title>Genome sequence of Anopheles sinensis provides insight into genetics basis of mosquito competence for malaria parasites.</title>
        <authorList>
            <person name="Zhou D."/>
            <person name="Zhang D."/>
            <person name="Ding G."/>
            <person name="Shi L."/>
            <person name="Hou Q."/>
            <person name="Ye Y."/>
            <person name="Xu Y."/>
            <person name="Zhou H."/>
            <person name="Xiong C."/>
            <person name="Li S."/>
            <person name="Yu J."/>
            <person name="Hong S."/>
            <person name="Yu X."/>
            <person name="Zou P."/>
            <person name="Chen C."/>
            <person name="Chang X."/>
            <person name="Wang W."/>
            <person name="Lv Y."/>
            <person name="Sun Y."/>
            <person name="Ma L."/>
            <person name="Shen B."/>
            <person name="Zhu C."/>
        </authorList>
    </citation>
    <scope>NUCLEOTIDE SEQUENCE [LARGE SCALE GENOMIC DNA]</scope>
</reference>
<evidence type="ECO:0000313" key="3">
    <source>
        <dbReference type="EnsemblMetazoa" id="ASIC003787-PA"/>
    </source>
</evidence>
<name>A0A084VF47_ANOSI</name>
<feature type="compositionally biased region" description="Low complexity" evidence="1">
    <location>
        <begin position="104"/>
        <end position="116"/>
    </location>
</feature>